<sequence>MYFIRVLCINLFNAHSDPSRTMPDLCISIHMARILCVIFDRTLARLVAGERPCFERTLKPFALISSNTLSRSAMRISFVLCLPVNPLSMVRYVKSSMPSCCLAMWISWINLGFVNAYISTLNHFFQFFNVFARRFGVAFIFNLR</sequence>
<name>Q7VPG9_HAEDU</name>
<keyword evidence="1" id="KW-0812">Transmembrane</keyword>
<dbReference type="KEGG" id="hdu:HD_0109"/>
<accession>Q7VPG9</accession>
<dbReference type="HOGENOM" id="CLU_1793781_0_0_6"/>
<dbReference type="STRING" id="233412.HD_0109"/>
<evidence type="ECO:0000313" key="2">
    <source>
        <dbReference type="EMBL" id="AAP95112.1"/>
    </source>
</evidence>
<keyword evidence="1" id="KW-0472">Membrane</keyword>
<gene>
    <name evidence="2" type="ordered locus">HD_0109</name>
</gene>
<organism evidence="2 3">
    <name type="scientific">Haemophilus ducreyi (strain 35000HP / ATCC 700724)</name>
    <dbReference type="NCBI Taxonomy" id="233412"/>
    <lineage>
        <taxon>Bacteria</taxon>
        <taxon>Pseudomonadati</taxon>
        <taxon>Pseudomonadota</taxon>
        <taxon>Gammaproteobacteria</taxon>
        <taxon>Pasteurellales</taxon>
        <taxon>Pasteurellaceae</taxon>
        <taxon>Haemophilus</taxon>
    </lineage>
</organism>
<keyword evidence="3" id="KW-1185">Reference proteome</keyword>
<dbReference type="AlphaFoldDB" id="Q7VPG9"/>
<reference evidence="3" key="1">
    <citation type="submission" date="2003-06" db="EMBL/GenBank/DDBJ databases">
        <title>The complete genome sequence of Haemophilus ducreyi.</title>
        <authorList>
            <person name="Munson R.S. Jr."/>
            <person name="Ray W.C."/>
            <person name="Mahairas G."/>
            <person name="Sabo P."/>
            <person name="Mungur R."/>
            <person name="Johnson L."/>
            <person name="Nguyen D."/>
            <person name="Wang J."/>
            <person name="Forst C."/>
            <person name="Hood L."/>
        </authorList>
    </citation>
    <scope>NUCLEOTIDE SEQUENCE [LARGE SCALE GENOMIC DNA]</scope>
    <source>
        <strain evidence="3">35000HP / ATCC 700724</strain>
    </source>
</reference>
<evidence type="ECO:0000313" key="3">
    <source>
        <dbReference type="Proteomes" id="UP000001022"/>
    </source>
</evidence>
<dbReference type="EMBL" id="AE017143">
    <property type="protein sequence ID" value="AAP95112.1"/>
    <property type="molecule type" value="Genomic_DNA"/>
</dbReference>
<proteinExistence type="predicted"/>
<protein>
    <submittedName>
        <fullName evidence="2">Uncharacterized protein</fullName>
    </submittedName>
</protein>
<keyword evidence="1" id="KW-1133">Transmembrane helix</keyword>
<feature type="transmembrane region" description="Helical" evidence="1">
    <location>
        <begin position="99"/>
        <end position="118"/>
    </location>
</feature>
<evidence type="ECO:0000256" key="1">
    <source>
        <dbReference type="SAM" id="Phobius"/>
    </source>
</evidence>
<dbReference type="Proteomes" id="UP000001022">
    <property type="component" value="Chromosome"/>
</dbReference>